<protein>
    <submittedName>
        <fullName evidence="1">Uncharacterized protein DUF3306</fullName>
    </submittedName>
</protein>
<proteinExistence type="predicted"/>
<dbReference type="Proteomes" id="UP000294563">
    <property type="component" value="Unassembled WGS sequence"/>
</dbReference>
<accession>A0A4R7LD84</accession>
<keyword evidence="2" id="KW-1185">Reference proteome</keyword>
<sequence length="201" mass="22016">MTQERSFWSRRLAGVKQEAEAEAEAAAMAEVLPEDAPKTDAEILEMLELPDPDSLQAGDDFAAFMVKAVPQHLRNRALRKLWRSNPVLACVDGLNDYDDDYLTGSTGNGPIKTTYQVGKGLLAHVEEMARQKALADPADDGETVVVVEDTTKVVVVDDEPEGEAVEAREVNAPYELSEADTEETTPAAPRRMQFHFEGDVA</sequence>
<dbReference type="RefSeq" id="WP_134016386.1">
    <property type="nucleotide sequence ID" value="NZ_SOBH01000004.1"/>
</dbReference>
<dbReference type="InterPro" id="IPR021735">
    <property type="entry name" value="DUF3306"/>
</dbReference>
<comment type="caution">
    <text evidence="1">The sequence shown here is derived from an EMBL/GenBank/DDBJ whole genome shotgun (WGS) entry which is preliminary data.</text>
</comment>
<dbReference type="EMBL" id="SOBH01000004">
    <property type="protein sequence ID" value="TDT73154.1"/>
    <property type="molecule type" value="Genomic_DNA"/>
</dbReference>
<name>A0A4R7LD84_9RHOB</name>
<reference evidence="1 2" key="1">
    <citation type="submission" date="2019-03" db="EMBL/GenBank/DDBJ databases">
        <title>Genomic Encyclopedia of Archaeal and Bacterial Type Strains, Phase II (KMG-II): from individual species to whole genera.</title>
        <authorList>
            <person name="Goeker M."/>
        </authorList>
    </citation>
    <scope>NUCLEOTIDE SEQUENCE [LARGE SCALE GENOMIC DNA]</scope>
    <source>
        <strain evidence="1 2">DSM 29467</strain>
    </source>
</reference>
<evidence type="ECO:0000313" key="1">
    <source>
        <dbReference type="EMBL" id="TDT73154.1"/>
    </source>
</evidence>
<dbReference type="OrthoDB" id="8100830at2"/>
<organism evidence="1 2">
    <name type="scientific">Litoreibacter halocynthiae</name>
    <dbReference type="NCBI Taxonomy" id="1242689"/>
    <lineage>
        <taxon>Bacteria</taxon>
        <taxon>Pseudomonadati</taxon>
        <taxon>Pseudomonadota</taxon>
        <taxon>Alphaproteobacteria</taxon>
        <taxon>Rhodobacterales</taxon>
        <taxon>Roseobacteraceae</taxon>
        <taxon>Litoreibacter</taxon>
    </lineage>
</organism>
<evidence type="ECO:0000313" key="2">
    <source>
        <dbReference type="Proteomes" id="UP000294563"/>
    </source>
</evidence>
<dbReference type="AlphaFoldDB" id="A0A4R7LD84"/>
<dbReference type="Pfam" id="PF11748">
    <property type="entry name" value="DUF3306"/>
    <property type="match status" value="1"/>
</dbReference>
<gene>
    <name evidence="1" type="ORF">BDE40_3337</name>
</gene>